<dbReference type="SUPFAM" id="SSF53218">
    <property type="entry name" value="Molybdenum cofactor biosynthesis proteins"/>
    <property type="match status" value="1"/>
</dbReference>
<comment type="caution">
    <text evidence="11">The sequence shown here is derived from an EMBL/GenBank/DDBJ whole genome shotgun (WGS) entry which is preliminary data.</text>
</comment>
<dbReference type="InterPro" id="IPR038987">
    <property type="entry name" value="MoeA-like"/>
</dbReference>
<name>A0ABW5R5I0_9BACL</name>
<dbReference type="EC" id="2.10.1.1" evidence="4 9"/>
<dbReference type="SMART" id="SM00852">
    <property type="entry name" value="MoCF_biosynth"/>
    <property type="match status" value="1"/>
</dbReference>
<dbReference type="EMBL" id="JBHUMM010000002">
    <property type="protein sequence ID" value="MFD2670337.1"/>
    <property type="molecule type" value="Genomic_DNA"/>
</dbReference>
<dbReference type="InterPro" id="IPR001453">
    <property type="entry name" value="MoaB/Mog_dom"/>
</dbReference>
<evidence type="ECO:0000256" key="1">
    <source>
        <dbReference type="ARBA" id="ARBA00002901"/>
    </source>
</evidence>
<comment type="pathway">
    <text evidence="2 9">Cofactor biosynthesis; molybdopterin biosynthesis.</text>
</comment>
<dbReference type="SUPFAM" id="SSF63867">
    <property type="entry name" value="MoeA C-terminal domain-like"/>
    <property type="match status" value="1"/>
</dbReference>
<dbReference type="NCBIfam" id="NF045515">
    <property type="entry name" value="Glp_gephyrin"/>
    <property type="match status" value="1"/>
</dbReference>
<gene>
    <name evidence="11" type="primary">glp</name>
    <name evidence="11" type="ORF">ACFSUC_01795</name>
</gene>
<dbReference type="InterPro" id="IPR036688">
    <property type="entry name" value="MoeA_C_domain_IV_sf"/>
</dbReference>
<reference evidence="12" key="1">
    <citation type="journal article" date="2019" name="Int. J. Syst. Evol. Microbiol.">
        <title>The Global Catalogue of Microorganisms (GCM) 10K type strain sequencing project: providing services to taxonomists for standard genome sequencing and annotation.</title>
        <authorList>
            <consortium name="The Broad Institute Genomics Platform"/>
            <consortium name="The Broad Institute Genome Sequencing Center for Infectious Disease"/>
            <person name="Wu L."/>
            <person name="Ma J."/>
        </authorList>
    </citation>
    <scope>NUCLEOTIDE SEQUENCE [LARGE SCALE GENOMIC DNA]</scope>
    <source>
        <strain evidence="12">KCTC 33676</strain>
    </source>
</reference>
<evidence type="ECO:0000256" key="8">
    <source>
        <dbReference type="ARBA" id="ARBA00047317"/>
    </source>
</evidence>
<keyword evidence="12" id="KW-1185">Reference proteome</keyword>
<evidence type="ECO:0000256" key="7">
    <source>
        <dbReference type="ARBA" id="ARBA00023150"/>
    </source>
</evidence>
<keyword evidence="9" id="KW-0808">Transferase</keyword>
<accession>A0ABW5R5I0</accession>
<comment type="catalytic activity">
    <reaction evidence="8">
        <text>adenylyl-molybdopterin + molybdate = Mo-molybdopterin + AMP + H(+)</text>
        <dbReference type="Rhea" id="RHEA:35047"/>
        <dbReference type="ChEBI" id="CHEBI:15378"/>
        <dbReference type="ChEBI" id="CHEBI:36264"/>
        <dbReference type="ChEBI" id="CHEBI:62727"/>
        <dbReference type="ChEBI" id="CHEBI:71302"/>
        <dbReference type="ChEBI" id="CHEBI:456215"/>
        <dbReference type="EC" id="2.10.1.1"/>
    </reaction>
</comment>
<dbReference type="RefSeq" id="WP_379927705.1">
    <property type="nucleotide sequence ID" value="NZ_JBHUMM010000002.1"/>
</dbReference>
<evidence type="ECO:0000313" key="11">
    <source>
        <dbReference type="EMBL" id="MFD2670337.1"/>
    </source>
</evidence>
<organism evidence="11 12">
    <name type="scientific">Marinicrinis sediminis</name>
    <dbReference type="NCBI Taxonomy" id="1652465"/>
    <lineage>
        <taxon>Bacteria</taxon>
        <taxon>Bacillati</taxon>
        <taxon>Bacillota</taxon>
        <taxon>Bacilli</taxon>
        <taxon>Bacillales</taxon>
        <taxon>Paenibacillaceae</taxon>
    </lineage>
</organism>
<dbReference type="Gene3D" id="2.170.190.11">
    <property type="entry name" value="Molybdopterin biosynthesis moea protein, domain 3"/>
    <property type="match status" value="1"/>
</dbReference>
<dbReference type="Gene3D" id="3.40.980.10">
    <property type="entry name" value="MoaB/Mog-like domain"/>
    <property type="match status" value="1"/>
</dbReference>
<dbReference type="Pfam" id="PF00994">
    <property type="entry name" value="MoCF_biosynth"/>
    <property type="match status" value="1"/>
</dbReference>
<dbReference type="Gene3D" id="2.40.340.10">
    <property type="entry name" value="MoeA, C-terminal, domain IV"/>
    <property type="match status" value="1"/>
</dbReference>
<feature type="domain" description="MoaB/Mog" evidence="10">
    <location>
        <begin position="186"/>
        <end position="331"/>
    </location>
</feature>
<dbReference type="Gene3D" id="3.90.105.10">
    <property type="entry name" value="Molybdopterin biosynthesis moea protein, domain 2"/>
    <property type="match status" value="1"/>
</dbReference>
<evidence type="ECO:0000256" key="5">
    <source>
        <dbReference type="ARBA" id="ARBA00021108"/>
    </source>
</evidence>
<dbReference type="InterPro" id="IPR036425">
    <property type="entry name" value="MoaB/Mog-like_dom_sf"/>
</dbReference>
<dbReference type="CDD" id="cd00887">
    <property type="entry name" value="MoeA"/>
    <property type="match status" value="1"/>
</dbReference>
<dbReference type="SUPFAM" id="SSF63882">
    <property type="entry name" value="MoeA N-terminal region -like"/>
    <property type="match status" value="1"/>
</dbReference>
<dbReference type="PANTHER" id="PTHR10192:SF5">
    <property type="entry name" value="GEPHYRIN"/>
    <property type="match status" value="1"/>
</dbReference>
<evidence type="ECO:0000256" key="6">
    <source>
        <dbReference type="ARBA" id="ARBA00022505"/>
    </source>
</evidence>
<dbReference type="InterPro" id="IPR005110">
    <property type="entry name" value="MoeA_linker/N"/>
</dbReference>
<sequence>MLHRKMMTVEQARQLILRHSQVGPSKRVQSEASLDHVIARDCTAPSPIPGFDRSPYDGYAVRAADTTQASRSAPVQLQEVETWPAGYWSDHSLQAQTCIRIMTGAPIPDGADAVVPLEQVQHDPQLQTIQVFRPLSPGDNVSRKGEDIAVEQTVLRAGHVIGAGEIAVLAALGLSHVDIIQPPIIGIVATGTELIDPYADKALRAPLPYGSLYDSNSIMLQARIARWGAQSIRFPILSDQEPDIYEKLTHCLQQCDILVTTGGASVGDFDRIPAWLQSIKAQVLFNKVNMRPGSVTTAALTRDRQWVFGLSGNPSACYVGFELFVRPLIQAWLTQPTAPATVQAVLLHDIAKSSPVHRYVRARLRYCAVRNNWVVQTSGLDKSGALSSLLNCNALLHLPPRPLHQPPLSAGSFVEVILTEPGSYVSPSAST</sequence>
<evidence type="ECO:0000256" key="9">
    <source>
        <dbReference type="RuleBase" id="RU365090"/>
    </source>
</evidence>
<evidence type="ECO:0000256" key="3">
    <source>
        <dbReference type="ARBA" id="ARBA00010763"/>
    </source>
</evidence>
<dbReference type="Pfam" id="PF03454">
    <property type="entry name" value="MoeA_C"/>
    <property type="match status" value="1"/>
</dbReference>
<proteinExistence type="inferred from homology"/>
<evidence type="ECO:0000256" key="2">
    <source>
        <dbReference type="ARBA" id="ARBA00005046"/>
    </source>
</evidence>
<evidence type="ECO:0000256" key="4">
    <source>
        <dbReference type="ARBA" id="ARBA00013269"/>
    </source>
</evidence>
<keyword evidence="9" id="KW-0460">Magnesium</keyword>
<protein>
    <recommendedName>
        <fullName evidence="5 9">Molybdopterin molybdenumtransferase</fullName>
        <ecNumber evidence="4 9">2.10.1.1</ecNumber>
    </recommendedName>
</protein>
<dbReference type="Pfam" id="PF03453">
    <property type="entry name" value="MoeA_N"/>
    <property type="match status" value="1"/>
</dbReference>
<keyword evidence="7 9" id="KW-0501">Molybdenum cofactor biosynthesis</keyword>
<dbReference type="InterPro" id="IPR005111">
    <property type="entry name" value="MoeA_C_domain_IV"/>
</dbReference>
<dbReference type="InterPro" id="IPR036135">
    <property type="entry name" value="MoeA_linker/N_sf"/>
</dbReference>
<dbReference type="PANTHER" id="PTHR10192">
    <property type="entry name" value="MOLYBDOPTERIN BIOSYNTHESIS PROTEIN"/>
    <property type="match status" value="1"/>
</dbReference>
<evidence type="ECO:0000313" key="12">
    <source>
        <dbReference type="Proteomes" id="UP001597497"/>
    </source>
</evidence>
<keyword evidence="9" id="KW-0479">Metal-binding</keyword>
<comment type="cofactor">
    <cofactor evidence="9">
        <name>Mg(2+)</name>
        <dbReference type="ChEBI" id="CHEBI:18420"/>
    </cofactor>
</comment>
<keyword evidence="6 9" id="KW-0500">Molybdenum</keyword>
<evidence type="ECO:0000259" key="10">
    <source>
        <dbReference type="SMART" id="SM00852"/>
    </source>
</evidence>
<comment type="similarity">
    <text evidence="3 9">Belongs to the MoeA family.</text>
</comment>
<dbReference type="Proteomes" id="UP001597497">
    <property type="component" value="Unassembled WGS sequence"/>
</dbReference>
<comment type="function">
    <text evidence="1 9">Catalyzes the insertion of molybdate into adenylated molybdopterin with the concomitant release of AMP.</text>
</comment>